<keyword evidence="4" id="KW-0812">Transmembrane</keyword>
<keyword evidence="2" id="KW-0193">Cuticle</keyword>
<dbReference type="PANTHER" id="PTHR22907">
    <property type="entry name" value="GH04558P"/>
    <property type="match status" value="1"/>
</dbReference>
<evidence type="ECO:0000256" key="6">
    <source>
        <dbReference type="ARBA" id="ARBA00022989"/>
    </source>
</evidence>
<evidence type="ECO:0000256" key="3">
    <source>
        <dbReference type="ARBA" id="ARBA00022475"/>
    </source>
</evidence>
<evidence type="ECO:0000256" key="1">
    <source>
        <dbReference type="ARBA" id="ARBA00004251"/>
    </source>
</evidence>
<dbReference type="WBParaSite" id="mrna-Wban_06418">
    <property type="protein sequence ID" value="mrna-Wban_06418"/>
    <property type="gene ID" value="Wban_06418"/>
</dbReference>
<keyword evidence="5" id="KW-0732">Signal</keyword>
<dbReference type="GO" id="GO:0005886">
    <property type="term" value="C:plasma membrane"/>
    <property type="evidence" value="ECO:0007669"/>
    <property type="project" value="UniProtKB-SubCell"/>
</dbReference>
<protein>
    <recommendedName>
        <fullName evidence="8">ZP domain-containing protein</fullName>
    </recommendedName>
</protein>
<feature type="domain" description="ZP" evidence="8">
    <location>
        <begin position="50"/>
        <end position="284"/>
    </location>
</feature>
<dbReference type="InterPro" id="IPR056953">
    <property type="entry name" value="CUT_N"/>
</dbReference>
<name>A0AAF5PWH6_WUCBA</name>
<dbReference type="SMART" id="SM00241">
    <property type="entry name" value="ZP"/>
    <property type="match status" value="1"/>
</dbReference>
<dbReference type="PANTHER" id="PTHR22907:SF58">
    <property type="entry name" value="ZP DOMAIN-CONTAINING PROTEIN"/>
    <property type="match status" value="1"/>
</dbReference>
<evidence type="ECO:0000313" key="9">
    <source>
        <dbReference type="Proteomes" id="UP000093561"/>
    </source>
</evidence>
<reference evidence="9" key="1">
    <citation type="submission" date="2015-03" db="EMBL/GenBank/DDBJ databases">
        <title>Wuchereria bancrofti Genome Sequencing Papua New Guinea Strain.</title>
        <authorList>
            <person name="Small S.T."/>
            <person name="Serre D."/>
            <person name="Zimmerman P.A."/>
        </authorList>
    </citation>
    <scope>NUCLEOTIDE SEQUENCE [LARGE SCALE GENOMIC DNA]</scope>
    <source>
        <strain evidence="9">pt0022</strain>
    </source>
</reference>
<sequence length="408" mass="47555">MNENSFKISLNFTCFLHFLIRSVIMQHPEFLFIVLLSQRIRTLEQEPTLECFTDGLRLRFEPEEPFYGHIYVKESFMYENCHLDYTWNPAFSSFYFNVFYKSDCHVKYEKEPSGITYQVIIIVQYHYLFLTQAYKAYSVSCFYETVFDPNMEISGLTMTELESEIMTNCAYDVINSINGESVKYANIGDRLIHKWSCESEEYGMLIHSCFAYESDSAIFQLIDNQGCITDHTLMDPLNYSDSLTVAYSMVPAFKFVDKLTIRFQCKVTLCIKAQNGCKGISPPKCEIISTLTSISKLSTSKFPTPIRSKILQSLLPRNIELLCDESTELESCKNILNASKRNFSTSYRRKRFLNESGLAMNPILRKSFTETNYTNVTRFTLDIHANQVTKFSYRTKSFYWLNDNLFNK</sequence>
<dbReference type="InterPro" id="IPR001507">
    <property type="entry name" value="ZP_dom"/>
</dbReference>
<organism evidence="9 10">
    <name type="scientific">Wuchereria bancrofti</name>
    <dbReference type="NCBI Taxonomy" id="6293"/>
    <lineage>
        <taxon>Eukaryota</taxon>
        <taxon>Metazoa</taxon>
        <taxon>Ecdysozoa</taxon>
        <taxon>Nematoda</taxon>
        <taxon>Chromadorea</taxon>
        <taxon>Rhabditida</taxon>
        <taxon>Spirurina</taxon>
        <taxon>Spiruromorpha</taxon>
        <taxon>Filarioidea</taxon>
        <taxon>Onchocercidae</taxon>
        <taxon>Wuchereria</taxon>
    </lineage>
</organism>
<evidence type="ECO:0000256" key="4">
    <source>
        <dbReference type="ARBA" id="ARBA00022692"/>
    </source>
</evidence>
<accession>A0AAF5PWH6</accession>
<reference evidence="9" key="2">
    <citation type="journal article" date="2016" name="Mol. Ecol.">
        <title>Population genomics of the filarial nematode parasite Wuchereria bancrofti from mosquitoes.</title>
        <authorList>
            <person name="Small S.T."/>
            <person name="Reimer L.J."/>
            <person name="Tisch D.J."/>
            <person name="King C.L."/>
            <person name="Christensen B.M."/>
            <person name="Siba P.M."/>
            <person name="Kazura J.W."/>
            <person name="Serre D."/>
            <person name="Zimmerman P.A."/>
        </authorList>
    </citation>
    <scope>NUCLEOTIDE SEQUENCE</scope>
    <source>
        <strain evidence="9">pt0022</strain>
    </source>
</reference>
<dbReference type="Proteomes" id="UP000093561">
    <property type="component" value="Unassembled WGS sequence"/>
</dbReference>
<dbReference type="PROSITE" id="PS51034">
    <property type="entry name" value="ZP_2"/>
    <property type="match status" value="1"/>
</dbReference>
<evidence type="ECO:0000256" key="2">
    <source>
        <dbReference type="ARBA" id="ARBA00022460"/>
    </source>
</evidence>
<dbReference type="Pfam" id="PF25301">
    <property type="entry name" value="CUT_C"/>
    <property type="match status" value="1"/>
</dbReference>
<dbReference type="InterPro" id="IPR057475">
    <property type="entry name" value="CUT_C"/>
</dbReference>
<evidence type="ECO:0000256" key="5">
    <source>
        <dbReference type="ARBA" id="ARBA00022729"/>
    </source>
</evidence>
<evidence type="ECO:0000256" key="7">
    <source>
        <dbReference type="ARBA" id="ARBA00023136"/>
    </source>
</evidence>
<evidence type="ECO:0000313" key="10">
    <source>
        <dbReference type="WBParaSite" id="mrna-Wban_06418"/>
    </source>
</evidence>
<evidence type="ECO:0000259" key="8">
    <source>
        <dbReference type="PROSITE" id="PS51034"/>
    </source>
</evidence>
<dbReference type="Pfam" id="PF25057">
    <property type="entry name" value="CUT_N"/>
    <property type="match status" value="1"/>
</dbReference>
<reference evidence="10" key="3">
    <citation type="submission" date="2024-02" db="UniProtKB">
        <authorList>
            <consortium name="WormBaseParasite"/>
        </authorList>
    </citation>
    <scope>IDENTIFICATION</scope>
    <source>
        <strain evidence="10">pt0022</strain>
    </source>
</reference>
<proteinExistence type="predicted"/>
<keyword evidence="7" id="KW-0472">Membrane</keyword>
<keyword evidence="3" id="KW-1003">Cell membrane</keyword>
<keyword evidence="6" id="KW-1133">Transmembrane helix</keyword>
<dbReference type="InterPro" id="IPR051962">
    <property type="entry name" value="Cuticlin"/>
</dbReference>
<dbReference type="GO" id="GO:0042302">
    <property type="term" value="F:structural constituent of cuticle"/>
    <property type="evidence" value="ECO:0007669"/>
    <property type="project" value="UniProtKB-KW"/>
</dbReference>
<dbReference type="AlphaFoldDB" id="A0AAF5PWH6"/>
<comment type="subcellular location">
    <subcellularLocation>
        <location evidence="1">Cell membrane</location>
        <topology evidence="1">Single-pass type I membrane protein</topology>
    </subcellularLocation>
</comment>